<evidence type="ECO:0000256" key="2">
    <source>
        <dbReference type="ARBA" id="ARBA00009792"/>
    </source>
</evidence>
<keyword evidence="6" id="KW-0326">Glycosidase</keyword>
<dbReference type="SUPFAM" id="SSF74650">
    <property type="entry name" value="Galactose mutarotase-like"/>
    <property type="match status" value="1"/>
</dbReference>
<evidence type="ECO:0000256" key="5">
    <source>
        <dbReference type="ARBA" id="ARBA00022833"/>
    </source>
</evidence>
<keyword evidence="5" id="KW-0862">Zinc</keyword>
<evidence type="ECO:0000256" key="1">
    <source>
        <dbReference type="ARBA" id="ARBA00001947"/>
    </source>
</evidence>
<feature type="chain" id="PRO_5044234149" description="Glycoside hydrolase family 38 central domain-containing protein" evidence="7">
    <location>
        <begin position="24"/>
        <end position="853"/>
    </location>
</feature>
<evidence type="ECO:0000256" key="7">
    <source>
        <dbReference type="SAM" id="SignalP"/>
    </source>
</evidence>
<dbReference type="STRING" id="2903.R1DMK1"/>
<dbReference type="Gene3D" id="1.20.1270.50">
    <property type="entry name" value="Glycoside hydrolase family 38, central domain"/>
    <property type="match status" value="2"/>
</dbReference>
<dbReference type="Proteomes" id="UP000013827">
    <property type="component" value="Unassembled WGS sequence"/>
</dbReference>
<dbReference type="PANTHER" id="PTHR11607:SF3">
    <property type="entry name" value="LYSOSOMAL ALPHA-MANNOSIDASE"/>
    <property type="match status" value="1"/>
</dbReference>
<dbReference type="GO" id="GO:0004559">
    <property type="term" value="F:alpha-mannosidase activity"/>
    <property type="evidence" value="ECO:0007669"/>
    <property type="project" value="InterPro"/>
</dbReference>
<dbReference type="Pfam" id="PF09261">
    <property type="entry name" value="Alpha-mann_mid"/>
    <property type="match status" value="1"/>
</dbReference>
<dbReference type="CDD" id="cd10810">
    <property type="entry name" value="GH38N_AMII_LAM_like"/>
    <property type="match status" value="1"/>
</dbReference>
<dbReference type="Gene3D" id="3.20.110.10">
    <property type="entry name" value="Glycoside hydrolase 38, N terminal domain"/>
    <property type="match status" value="1"/>
</dbReference>
<dbReference type="InterPro" id="IPR013780">
    <property type="entry name" value="Glyco_hydro_b"/>
</dbReference>
<keyword evidence="10" id="KW-1185">Reference proteome</keyword>
<evidence type="ECO:0000256" key="6">
    <source>
        <dbReference type="ARBA" id="ARBA00023295"/>
    </source>
</evidence>
<dbReference type="GO" id="GO:0030246">
    <property type="term" value="F:carbohydrate binding"/>
    <property type="evidence" value="ECO:0007669"/>
    <property type="project" value="InterPro"/>
</dbReference>
<comment type="cofactor">
    <cofactor evidence="1">
        <name>Zn(2+)</name>
        <dbReference type="ChEBI" id="CHEBI:29105"/>
    </cofactor>
</comment>
<accession>A0A0D3IWX0</accession>
<dbReference type="FunFam" id="1.20.1270.50:FF:000002">
    <property type="entry name" value="Alpha-mannosidase"/>
    <property type="match status" value="1"/>
</dbReference>
<proteinExistence type="inferred from homology"/>
<dbReference type="InterPro" id="IPR011013">
    <property type="entry name" value="Gal_mutarotase_sf_dom"/>
</dbReference>
<reference evidence="9" key="2">
    <citation type="submission" date="2024-10" db="UniProtKB">
        <authorList>
            <consortium name="EnsemblProtists"/>
        </authorList>
    </citation>
    <scope>IDENTIFICATION</scope>
</reference>
<dbReference type="Gene3D" id="2.70.98.30">
    <property type="entry name" value="Golgi alpha-mannosidase II, domain 4"/>
    <property type="match status" value="1"/>
</dbReference>
<evidence type="ECO:0000256" key="3">
    <source>
        <dbReference type="ARBA" id="ARBA00022723"/>
    </source>
</evidence>
<dbReference type="InterPro" id="IPR011330">
    <property type="entry name" value="Glyco_hydro/deAcase_b/a-brl"/>
</dbReference>
<evidence type="ECO:0000256" key="4">
    <source>
        <dbReference type="ARBA" id="ARBA00022801"/>
    </source>
</evidence>
<dbReference type="KEGG" id="ehx:EMIHUDRAFT_211281"/>
<dbReference type="AlphaFoldDB" id="A0A0D3IWX0"/>
<evidence type="ECO:0000259" key="8">
    <source>
        <dbReference type="SMART" id="SM00872"/>
    </source>
</evidence>
<dbReference type="InterPro" id="IPR015341">
    <property type="entry name" value="Glyco_hydro_38_cen"/>
</dbReference>
<dbReference type="eggNOG" id="KOG1959">
    <property type="taxonomic scope" value="Eukaryota"/>
</dbReference>
<dbReference type="InterPro" id="IPR037094">
    <property type="entry name" value="Glyco_hydro_38_cen_sf"/>
</dbReference>
<dbReference type="SMART" id="SM00872">
    <property type="entry name" value="Alpha-mann_mid"/>
    <property type="match status" value="1"/>
</dbReference>
<dbReference type="InterPro" id="IPR028995">
    <property type="entry name" value="Glyco_hydro_57/38_cen_sf"/>
</dbReference>
<dbReference type="InterPro" id="IPR050843">
    <property type="entry name" value="Glycosyl_Hydrlase_38"/>
</dbReference>
<dbReference type="InterPro" id="IPR000602">
    <property type="entry name" value="Glyco_hydro_38_N"/>
</dbReference>
<feature type="signal peptide" evidence="7">
    <location>
        <begin position="1"/>
        <end position="23"/>
    </location>
</feature>
<protein>
    <recommendedName>
        <fullName evidence="8">Glycoside hydrolase family 38 central domain-containing protein</fullName>
    </recommendedName>
</protein>
<dbReference type="GeneID" id="17261849"/>
<dbReference type="SUPFAM" id="SSF88713">
    <property type="entry name" value="Glycoside hydrolase/deacetylase"/>
    <property type="match status" value="1"/>
</dbReference>
<evidence type="ECO:0000313" key="9">
    <source>
        <dbReference type="EnsemblProtists" id="EOD15755"/>
    </source>
</evidence>
<name>A0A0D3IWX0_EMIH1</name>
<evidence type="ECO:0000313" key="10">
    <source>
        <dbReference type="Proteomes" id="UP000013827"/>
    </source>
</evidence>
<dbReference type="GO" id="GO:0006013">
    <property type="term" value="P:mannose metabolic process"/>
    <property type="evidence" value="ECO:0007669"/>
    <property type="project" value="InterPro"/>
</dbReference>
<organism evidence="9 10">
    <name type="scientific">Emiliania huxleyi (strain CCMP1516)</name>
    <dbReference type="NCBI Taxonomy" id="280463"/>
    <lineage>
        <taxon>Eukaryota</taxon>
        <taxon>Haptista</taxon>
        <taxon>Haptophyta</taxon>
        <taxon>Prymnesiophyceae</taxon>
        <taxon>Isochrysidales</taxon>
        <taxon>Noelaerhabdaceae</taxon>
        <taxon>Emiliania</taxon>
    </lineage>
</organism>
<dbReference type="Pfam" id="PF01074">
    <property type="entry name" value="Glyco_hydro_38N"/>
    <property type="match status" value="1"/>
</dbReference>
<feature type="domain" description="Glycoside hydrolase family 38 central" evidence="8">
    <location>
        <begin position="419"/>
        <end position="507"/>
    </location>
</feature>
<dbReference type="SUPFAM" id="SSF88688">
    <property type="entry name" value="Families 57/38 glycoside transferase middle domain"/>
    <property type="match status" value="1"/>
</dbReference>
<dbReference type="Gene3D" id="2.60.40.1180">
    <property type="entry name" value="Golgi alpha-mannosidase II"/>
    <property type="match status" value="1"/>
</dbReference>
<dbReference type="PaxDb" id="2903-EOD15755"/>
<keyword evidence="4" id="KW-0378">Hydrolase</keyword>
<dbReference type="InterPro" id="IPR027291">
    <property type="entry name" value="Glyco_hydro_38_N_sf"/>
</dbReference>
<sequence length="853" mass="93640">MSEIMIVRRLLPTLALLAQRVRANGCHDAAGKVITGLAQPEESFCTAGALGEETPTIELFRHKDPKTRGEAPYPFPPDRKYNTSGGPVSGKINVHLVPHTHDDTGWQVTVDQYFASEVFYVIDTVITTLAADPNRKFIYVETAFFARWWEQAPDEKRATATRLVQRRQLEFINGGWCMHDEASPLWTAMVDQTTRGHQFIFKHFGPEAAPKGTWQIDPFGHSNTQAWLLSAEAGMESLFWGRMDWQDRTMRYERKQGTNGFEWVWQGSRSLGSSAQTFAGNLFGRGAGGYSSWFSFEGSGAQVNDDPALFDYNVDQWVDKFVQNAREQASHTQDAEHQIWALGSDFQYQNADQPRSGIRVHADQWYRNLDKLIHYVNLNGSVNAFYSTPSLYVDQKKRWNGTYELRTDDIFPLADDSHNYWSGYFTSRPALKRQVRFATGVLASARQLEVVTQTTAKEVDRPSAKHAPVVGSSWTDSFEGTVGVATHHDGMSGTERQDVTDDYAMRISSSQKEVEAGIGLAVSKLLKLERGAVSHCHCHAADDCLNISVCAATTGKDAFTIAAWNPLAHSVSEVARIPVSGGRWSVTDGVGRAVPSQVVPLDERTKELPLLYLNSFGLSTRQVAEAKARLENKADHVLMVALESLPPVGLATFHAAADAESTVARAAPPPVDVAGEAAQAGEAAEAPAFAEAADTVVESDVFSLTFDGASGLLKSLTNKRSGATTALAISWGWYNSSVGEPRSECVFMCPDGTAGPIPVDTPWLPPVARHSDGRPMPNNWGKEVIAGHTWYTDSNGKEMVKRAGASLKDGEVEFMEPLNETMCGCNDIHAARRPSALAAGRKLQSGPAVFSFW</sequence>
<dbReference type="EnsemblProtists" id="EOD15755">
    <property type="protein sequence ID" value="EOD15755"/>
    <property type="gene ID" value="EMIHUDRAFT_211281"/>
</dbReference>
<keyword evidence="3" id="KW-0479">Metal-binding</keyword>
<dbReference type="GO" id="GO:0005764">
    <property type="term" value="C:lysosome"/>
    <property type="evidence" value="ECO:0007669"/>
    <property type="project" value="TreeGrafter"/>
</dbReference>
<reference evidence="10" key="1">
    <citation type="journal article" date="2013" name="Nature">
        <title>Pan genome of the phytoplankton Emiliania underpins its global distribution.</title>
        <authorList>
            <person name="Read B.A."/>
            <person name="Kegel J."/>
            <person name="Klute M.J."/>
            <person name="Kuo A."/>
            <person name="Lefebvre S.C."/>
            <person name="Maumus F."/>
            <person name="Mayer C."/>
            <person name="Miller J."/>
            <person name="Monier A."/>
            <person name="Salamov A."/>
            <person name="Young J."/>
            <person name="Aguilar M."/>
            <person name="Claverie J.M."/>
            <person name="Frickenhaus S."/>
            <person name="Gonzalez K."/>
            <person name="Herman E.K."/>
            <person name="Lin Y.C."/>
            <person name="Napier J."/>
            <person name="Ogata H."/>
            <person name="Sarno A.F."/>
            <person name="Shmutz J."/>
            <person name="Schroeder D."/>
            <person name="de Vargas C."/>
            <person name="Verret F."/>
            <person name="von Dassow P."/>
            <person name="Valentin K."/>
            <person name="Van de Peer Y."/>
            <person name="Wheeler G."/>
            <person name="Dacks J.B."/>
            <person name="Delwiche C.F."/>
            <person name="Dyhrman S.T."/>
            <person name="Glockner G."/>
            <person name="John U."/>
            <person name="Richards T."/>
            <person name="Worden A.Z."/>
            <person name="Zhang X."/>
            <person name="Grigoriev I.V."/>
            <person name="Allen A.E."/>
            <person name="Bidle K."/>
            <person name="Borodovsky M."/>
            <person name="Bowler C."/>
            <person name="Brownlee C."/>
            <person name="Cock J.M."/>
            <person name="Elias M."/>
            <person name="Gladyshev V.N."/>
            <person name="Groth M."/>
            <person name="Guda C."/>
            <person name="Hadaegh A."/>
            <person name="Iglesias-Rodriguez M.D."/>
            <person name="Jenkins J."/>
            <person name="Jones B.M."/>
            <person name="Lawson T."/>
            <person name="Leese F."/>
            <person name="Lindquist E."/>
            <person name="Lobanov A."/>
            <person name="Lomsadze A."/>
            <person name="Malik S.B."/>
            <person name="Marsh M.E."/>
            <person name="Mackinder L."/>
            <person name="Mock T."/>
            <person name="Mueller-Roeber B."/>
            <person name="Pagarete A."/>
            <person name="Parker M."/>
            <person name="Probert I."/>
            <person name="Quesneville H."/>
            <person name="Raines C."/>
            <person name="Rensing S.A."/>
            <person name="Riano-Pachon D.M."/>
            <person name="Richier S."/>
            <person name="Rokitta S."/>
            <person name="Shiraiwa Y."/>
            <person name="Soanes D.M."/>
            <person name="van der Giezen M."/>
            <person name="Wahlund T.M."/>
            <person name="Williams B."/>
            <person name="Wilson W."/>
            <person name="Wolfe G."/>
            <person name="Wurch L.L."/>
        </authorList>
    </citation>
    <scope>NUCLEOTIDE SEQUENCE</scope>
</reference>
<dbReference type="PANTHER" id="PTHR11607">
    <property type="entry name" value="ALPHA-MANNOSIDASE"/>
    <property type="match status" value="1"/>
</dbReference>
<dbReference type="GO" id="GO:0046872">
    <property type="term" value="F:metal ion binding"/>
    <property type="evidence" value="ECO:0007669"/>
    <property type="project" value="UniProtKB-KW"/>
</dbReference>
<keyword evidence="7" id="KW-0732">Signal</keyword>
<comment type="similarity">
    <text evidence="2">Belongs to the glycosyl hydrolase 38 family.</text>
</comment>
<dbReference type="RefSeq" id="XP_005768184.1">
    <property type="nucleotide sequence ID" value="XM_005768127.1"/>
</dbReference>
<dbReference type="HOGENOM" id="CLU_004690_2_0_1"/>